<dbReference type="GO" id="GO:0016020">
    <property type="term" value="C:membrane"/>
    <property type="evidence" value="ECO:0007669"/>
    <property type="project" value="UniProtKB-SubCell"/>
</dbReference>
<keyword evidence="3" id="KW-0732">Signal</keyword>
<dbReference type="EMBL" id="JBCGBO010000001">
    <property type="protein sequence ID" value="KAK9228522.1"/>
    <property type="molecule type" value="Genomic_DNA"/>
</dbReference>
<accession>A0AAP0QVC5</accession>
<evidence type="ECO:0000256" key="4">
    <source>
        <dbReference type="ARBA" id="ARBA00022734"/>
    </source>
</evidence>
<protein>
    <recommendedName>
        <fullName evidence="11">Legume lectin domain-containing protein</fullName>
    </recommendedName>
</protein>
<dbReference type="InterPro" id="IPR050528">
    <property type="entry name" value="L-type_Lectin-RKs"/>
</dbReference>
<dbReference type="InterPro" id="IPR001220">
    <property type="entry name" value="Legume_lectin_dom"/>
</dbReference>
<feature type="domain" description="Legume lectin" evidence="11">
    <location>
        <begin position="28"/>
        <end position="87"/>
    </location>
</feature>
<keyword evidence="5" id="KW-0547">Nucleotide-binding</keyword>
<reference evidence="12 13" key="1">
    <citation type="submission" date="2024-05" db="EMBL/GenBank/DDBJ databases">
        <title>Haplotype-resolved chromosome-level genome assembly of Huyou (Citrus changshanensis).</title>
        <authorList>
            <person name="Miao C."/>
            <person name="Chen W."/>
            <person name="Wu Y."/>
            <person name="Wang L."/>
            <person name="Zhao S."/>
            <person name="Grierson D."/>
            <person name="Xu C."/>
            <person name="Chen K."/>
        </authorList>
    </citation>
    <scope>NUCLEOTIDE SEQUENCE [LARGE SCALE GENOMIC DNA]</scope>
    <source>
        <strain evidence="12">01-14</strain>
        <tissue evidence="12">Leaf</tissue>
    </source>
</reference>
<dbReference type="SUPFAM" id="SSF56112">
    <property type="entry name" value="Protein kinase-like (PK-like)"/>
    <property type="match status" value="1"/>
</dbReference>
<keyword evidence="13" id="KW-1185">Reference proteome</keyword>
<evidence type="ECO:0000256" key="9">
    <source>
        <dbReference type="ARBA" id="ARBA00023170"/>
    </source>
</evidence>
<evidence type="ECO:0000313" key="13">
    <source>
        <dbReference type="Proteomes" id="UP001428341"/>
    </source>
</evidence>
<evidence type="ECO:0000256" key="10">
    <source>
        <dbReference type="SAM" id="Phobius"/>
    </source>
</evidence>
<keyword evidence="8 10" id="KW-0472">Membrane</keyword>
<evidence type="ECO:0000256" key="2">
    <source>
        <dbReference type="ARBA" id="ARBA00022692"/>
    </source>
</evidence>
<dbReference type="PANTHER" id="PTHR27007">
    <property type="match status" value="1"/>
</dbReference>
<dbReference type="SUPFAM" id="SSF49899">
    <property type="entry name" value="Concanavalin A-like lectins/glucanases"/>
    <property type="match status" value="1"/>
</dbReference>
<organism evidence="12 13">
    <name type="scientific">Citrus x changshan-huyou</name>
    <dbReference type="NCBI Taxonomy" id="2935761"/>
    <lineage>
        <taxon>Eukaryota</taxon>
        <taxon>Viridiplantae</taxon>
        <taxon>Streptophyta</taxon>
        <taxon>Embryophyta</taxon>
        <taxon>Tracheophyta</taxon>
        <taxon>Spermatophyta</taxon>
        <taxon>Magnoliopsida</taxon>
        <taxon>eudicotyledons</taxon>
        <taxon>Gunneridae</taxon>
        <taxon>Pentapetalae</taxon>
        <taxon>rosids</taxon>
        <taxon>malvids</taxon>
        <taxon>Sapindales</taxon>
        <taxon>Rutaceae</taxon>
        <taxon>Aurantioideae</taxon>
        <taxon>Citrus</taxon>
    </lineage>
</organism>
<dbReference type="InterPro" id="IPR011009">
    <property type="entry name" value="Kinase-like_dom_sf"/>
</dbReference>
<dbReference type="Gene3D" id="1.10.510.10">
    <property type="entry name" value="Transferase(Phosphotransferase) domain 1"/>
    <property type="match status" value="1"/>
</dbReference>
<keyword evidence="4" id="KW-0430">Lectin</keyword>
<dbReference type="InterPro" id="IPR013320">
    <property type="entry name" value="ConA-like_dom_sf"/>
</dbReference>
<evidence type="ECO:0000313" key="12">
    <source>
        <dbReference type="EMBL" id="KAK9228522.1"/>
    </source>
</evidence>
<dbReference type="GO" id="GO:0005524">
    <property type="term" value="F:ATP binding"/>
    <property type="evidence" value="ECO:0007669"/>
    <property type="project" value="UniProtKB-KW"/>
</dbReference>
<evidence type="ECO:0000256" key="7">
    <source>
        <dbReference type="ARBA" id="ARBA00022989"/>
    </source>
</evidence>
<gene>
    <name evidence="12" type="ORF">WN944_021473</name>
</gene>
<comment type="caution">
    <text evidence="12">The sequence shown here is derived from an EMBL/GenBank/DDBJ whole genome shotgun (WGS) entry which is preliminary data.</text>
</comment>
<dbReference type="GO" id="GO:0030246">
    <property type="term" value="F:carbohydrate binding"/>
    <property type="evidence" value="ECO:0007669"/>
    <property type="project" value="UniProtKB-KW"/>
</dbReference>
<evidence type="ECO:0000256" key="1">
    <source>
        <dbReference type="ARBA" id="ARBA00004479"/>
    </source>
</evidence>
<name>A0AAP0QVC5_9ROSI</name>
<dbReference type="Proteomes" id="UP001428341">
    <property type="component" value="Unassembled WGS sequence"/>
</dbReference>
<comment type="subcellular location">
    <subcellularLocation>
        <location evidence="1">Membrane</location>
        <topology evidence="1">Single-pass type I membrane protein</topology>
    </subcellularLocation>
</comment>
<feature type="transmembrane region" description="Helical" evidence="10">
    <location>
        <begin position="6"/>
        <end position="23"/>
    </location>
</feature>
<dbReference type="Gene3D" id="2.60.120.200">
    <property type="match status" value="1"/>
</dbReference>
<proteinExistence type="predicted"/>
<dbReference type="Pfam" id="PF00139">
    <property type="entry name" value="Lectin_legB"/>
    <property type="match status" value="1"/>
</dbReference>
<evidence type="ECO:0000259" key="11">
    <source>
        <dbReference type="Pfam" id="PF00139"/>
    </source>
</evidence>
<evidence type="ECO:0000256" key="6">
    <source>
        <dbReference type="ARBA" id="ARBA00022840"/>
    </source>
</evidence>
<evidence type="ECO:0000256" key="3">
    <source>
        <dbReference type="ARBA" id="ARBA00022729"/>
    </source>
</evidence>
<evidence type="ECO:0000256" key="5">
    <source>
        <dbReference type="ARBA" id="ARBA00022741"/>
    </source>
</evidence>
<evidence type="ECO:0000256" key="8">
    <source>
        <dbReference type="ARBA" id="ARBA00023136"/>
    </source>
</evidence>
<sequence>MLFHPFALVNLPFFIFFIVLLPSPSSQVSFRMPSFDPGEKKEEKILYQGDAISSVGAIELTKNNEYLCRVGWATYAERVSLWDSDTGCCHDRGEFLLVYEFMPNGSLDARLFGKKSPLAWAVRLMDHELGPKTIMLVGTLAYMASEYISTGRVSKELDVFSFRVVALEIATGRKVINRYKAQKLRTQFVVPHPCSNTGSVEKLGVEGEKAVLGGSSKNYCPKLVAWVWDFYGERKLLSAANERLDSRFDEQQMICLLIVGLWCAHPDRCFRPSIRHAIQVLNFETTMPNLPSKMHVPSYHVPTPSVSYGEPFITNSSFEVGR</sequence>
<keyword evidence="6" id="KW-0067">ATP-binding</keyword>
<keyword evidence="2 10" id="KW-0812">Transmembrane</keyword>
<keyword evidence="9" id="KW-0675">Receptor</keyword>
<keyword evidence="7 10" id="KW-1133">Transmembrane helix</keyword>
<dbReference type="AlphaFoldDB" id="A0AAP0QVC5"/>